<keyword evidence="4" id="KW-1185">Reference proteome</keyword>
<evidence type="ECO:0000259" key="2">
    <source>
        <dbReference type="Pfam" id="PF18962"/>
    </source>
</evidence>
<evidence type="ECO:0000313" key="4">
    <source>
        <dbReference type="Proteomes" id="UP001211005"/>
    </source>
</evidence>
<accession>A0ABY7LNR2</accession>
<feature type="region of interest" description="Disordered" evidence="1">
    <location>
        <begin position="1"/>
        <end position="74"/>
    </location>
</feature>
<evidence type="ECO:0000256" key="1">
    <source>
        <dbReference type="SAM" id="MobiDB-lite"/>
    </source>
</evidence>
<dbReference type="Pfam" id="PF18962">
    <property type="entry name" value="Por_Secre_tail"/>
    <property type="match status" value="1"/>
</dbReference>
<dbReference type="NCBIfam" id="TIGR04183">
    <property type="entry name" value="Por_Secre_tail"/>
    <property type="match status" value="1"/>
</dbReference>
<proteinExistence type="predicted"/>
<reference evidence="3 4" key="1">
    <citation type="submission" date="2022-12" db="EMBL/GenBank/DDBJ databases">
        <title>Hymenobacter canadensis sp. nov. isolated from lake water of the Cambridge Bay, Canada.</title>
        <authorList>
            <person name="Kim W.H."/>
            <person name="Lee Y.M."/>
        </authorList>
    </citation>
    <scope>NUCLEOTIDE SEQUENCE [LARGE SCALE GENOMIC DNA]</scope>
    <source>
        <strain evidence="3 4">PAMC 29467</strain>
    </source>
</reference>
<organism evidence="3 4">
    <name type="scientific">Hymenobacter canadensis</name>
    <dbReference type="NCBI Taxonomy" id="2999067"/>
    <lineage>
        <taxon>Bacteria</taxon>
        <taxon>Pseudomonadati</taxon>
        <taxon>Bacteroidota</taxon>
        <taxon>Cytophagia</taxon>
        <taxon>Cytophagales</taxon>
        <taxon>Hymenobacteraceae</taxon>
        <taxon>Hymenobacter</taxon>
    </lineage>
</organism>
<dbReference type="RefSeq" id="WP_269559321.1">
    <property type="nucleotide sequence ID" value="NZ_CP114767.1"/>
</dbReference>
<feature type="domain" description="Secretion system C-terminal sorting" evidence="2">
    <location>
        <begin position="93"/>
        <end position="162"/>
    </location>
</feature>
<feature type="compositionally biased region" description="Low complexity" evidence="1">
    <location>
        <begin position="18"/>
        <end position="58"/>
    </location>
</feature>
<evidence type="ECO:0000313" key="3">
    <source>
        <dbReference type="EMBL" id="WBA41244.1"/>
    </source>
</evidence>
<name>A0ABY7LNR2_9BACT</name>
<dbReference type="InterPro" id="IPR026444">
    <property type="entry name" value="Secre_tail"/>
</dbReference>
<gene>
    <name evidence="3" type="ORF">O3303_15655</name>
</gene>
<sequence>MSISAQAQTKPSPKPATKKPLPTAKKPVAARPGAAKPAAKPVAKPAVPAAKKPTVAAKPKLEETPAGPPALVTDKMVQQPTNTGPLKVRAEANPVTKRLTVRTNSSNPTRVEINGPDGRPVVTRDLLNSNEVATLDVSKLPAGAYLVQCTSGERRGMKRVMVGR</sequence>
<protein>
    <submittedName>
        <fullName evidence="3">T9SS type A sorting domain-containing protein</fullName>
    </submittedName>
</protein>
<dbReference type="Proteomes" id="UP001211005">
    <property type="component" value="Chromosome"/>
</dbReference>
<dbReference type="EMBL" id="CP114767">
    <property type="protein sequence ID" value="WBA41244.1"/>
    <property type="molecule type" value="Genomic_DNA"/>
</dbReference>